<protein>
    <submittedName>
        <fullName evidence="2">Uncharacterized protein</fullName>
    </submittedName>
</protein>
<evidence type="ECO:0000313" key="2">
    <source>
        <dbReference type="EMBL" id="KAG9484590.1"/>
    </source>
</evidence>
<reference evidence="2" key="1">
    <citation type="thesis" date="2020" institute="ProQuest LLC" country="789 East Eisenhower Parkway, Ann Arbor, MI, USA">
        <title>Comparative Genomics and Chromosome Evolution.</title>
        <authorList>
            <person name="Mudd A.B."/>
        </authorList>
    </citation>
    <scope>NUCLEOTIDE SEQUENCE</scope>
    <source>
        <strain evidence="2">HN-11 Male</strain>
        <tissue evidence="2">Kidney and liver</tissue>
    </source>
</reference>
<proteinExistence type="predicted"/>
<dbReference type="AlphaFoldDB" id="A0A8J6FD57"/>
<gene>
    <name evidence="2" type="ORF">GDO78_010135</name>
</gene>
<dbReference type="Proteomes" id="UP000770717">
    <property type="component" value="Unassembled WGS sequence"/>
</dbReference>
<feature type="compositionally biased region" description="Basic and acidic residues" evidence="1">
    <location>
        <begin position="13"/>
        <end position="28"/>
    </location>
</feature>
<evidence type="ECO:0000313" key="3">
    <source>
        <dbReference type="Proteomes" id="UP000770717"/>
    </source>
</evidence>
<feature type="region of interest" description="Disordered" evidence="1">
    <location>
        <begin position="13"/>
        <end position="34"/>
    </location>
</feature>
<name>A0A8J6FD57_ELECQ</name>
<organism evidence="2 3">
    <name type="scientific">Eleutherodactylus coqui</name>
    <name type="common">Puerto Rican coqui</name>
    <dbReference type="NCBI Taxonomy" id="57060"/>
    <lineage>
        <taxon>Eukaryota</taxon>
        <taxon>Metazoa</taxon>
        <taxon>Chordata</taxon>
        <taxon>Craniata</taxon>
        <taxon>Vertebrata</taxon>
        <taxon>Euteleostomi</taxon>
        <taxon>Amphibia</taxon>
        <taxon>Batrachia</taxon>
        <taxon>Anura</taxon>
        <taxon>Neobatrachia</taxon>
        <taxon>Hyloidea</taxon>
        <taxon>Eleutherodactylidae</taxon>
        <taxon>Eleutherodactylinae</taxon>
        <taxon>Eleutherodactylus</taxon>
        <taxon>Eleutherodactylus</taxon>
    </lineage>
</organism>
<keyword evidence="3" id="KW-1185">Reference proteome</keyword>
<evidence type="ECO:0000256" key="1">
    <source>
        <dbReference type="SAM" id="MobiDB-lite"/>
    </source>
</evidence>
<sequence length="96" mass="11047">MVCVSCGCERGRLEDSEENHCQGSPRRDHSGKRTLQKAEEALRKLMWCVCNGACKIRDLRRRSLSCARKTLKHLHKVHRVIDKKITSKRGEEEEGS</sequence>
<comment type="caution">
    <text evidence="2">The sequence shown here is derived from an EMBL/GenBank/DDBJ whole genome shotgun (WGS) entry which is preliminary data.</text>
</comment>
<accession>A0A8J6FD57</accession>
<dbReference type="EMBL" id="WNTK01000005">
    <property type="protein sequence ID" value="KAG9484590.1"/>
    <property type="molecule type" value="Genomic_DNA"/>
</dbReference>